<organism evidence="2 3">
    <name type="scientific">Streptomyces salinarius</name>
    <dbReference type="NCBI Taxonomy" id="2762598"/>
    <lineage>
        <taxon>Bacteria</taxon>
        <taxon>Bacillati</taxon>
        <taxon>Actinomycetota</taxon>
        <taxon>Actinomycetes</taxon>
        <taxon>Kitasatosporales</taxon>
        <taxon>Streptomycetaceae</taxon>
        <taxon>Streptomyces</taxon>
    </lineage>
</organism>
<dbReference type="InterPro" id="IPR009100">
    <property type="entry name" value="AcylCoA_DH/oxidase_NM_dom_sf"/>
</dbReference>
<dbReference type="InterPro" id="IPR037069">
    <property type="entry name" value="AcylCoA_DH/ox_N_sf"/>
</dbReference>
<evidence type="ECO:0000313" key="2">
    <source>
        <dbReference type="EMBL" id="MFI7872330.1"/>
    </source>
</evidence>
<dbReference type="SUPFAM" id="SSF56645">
    <property type="entry name" value="Acyl-CoA dehydrogenase NM domain-like"/>
    <property type="match status" value="1"/>
</dbReference>
<dbReference type="RefSeq" id="WP_399593049.1">
    <property type="nucleotide sequence ID" value="NZ_JBITPR010000042.1"/>
</dbReference>
<dbReference type="Gene3D" id="1.10.540.10">
    <property type="entry name" value="Acyl-CoA dehydrogenase/oxidase, N-terminal domain"/>
    <property type="match status" value="1"/>
</dbReference>
<comment type="caution">
    <text evidence="2">The sequence shown here is derived from an EMBL/GenBank/DDBJ whole genome shotgun (WGS) entry which is preliminary data.</text>
</comment>
<name>A0ABW8BBI3_9ACTN</name>
<dbReference type="EMBL" id="JBITPR010000042">
    <property type="protein sequence ID" value="MFI7872330.1"/>
    <property type="molecule type" value="Genomic_DNA"/>
</dbReference>
<gene>
    <name evidence="2" type="ORF">AB4829_17250</name>
</gene>
<evidence type="ECO:0000313" key="3">
    <source>
        <dbReference type="Proteomes" id="UP001614264"/>
    </source>
</evidence>
<feature type="domain" description="Acyl-CoA dehydrogenase/oxidase N-terminal" evidence="1">
    <location>
        <begin position="10"/>
        <end position="67"/>
    </location>
</feature>
<dbReference type="Pfam" id="PF02771">
    <property type="entry name" value="Acyl-CoA_dh_N"/>
    <property type="match status" value="1"/>
</dbReference>
<protein>
    <submittedName>
        <fullName evidence="2">Acyl-CoA dehydrogenase family protein</fullName>
    </submittedName>
</protein>
<dbReference type="InterPro" id="IPR013786">
    <property type="entry name" value="AcylCoA_DH/ox_N"/>
</dbReference>
<proteinExistence type="predicted"/>
<reference evidence="2 3" key="1">
    <citation type="submission" date="2024-07" db="EMBL/GenBank/DDBJ databases">
        <title>Whole genome sequencing of Prodigiosin pigment-producing Streptomyces salinarius isolated from rhizosphere soil of Arachis hypogaea.</title>
        <authorList>
            <person name="Vidhya A."/>
            <person name="Ramya S."/>
        </authorList>
    </citation>
    <scope>NUCLEOTIDE SEQUENCE [LARGE SCALE GENOMIC DNA]</scope>
    <source>
        <strain evidence="2 3">VRMG2420</strain>
    </source>
</reference>
<dbReference type="Proteomes" id="UP001614264">
    <property type="component" value="Unassembled WGS sequence"/>
</dbReference>
<keyword evidence="3" id="KW-1185">Reference proteome</keyword>
<accession>A0ABW8BBI3</accession>
<evidence type="ECO:0000259" key="1">
    <source>
        <dbReference type="Pfam" id="PF02771"/>
    </source>
</evidence>
<sequence>MTFTHLPSEVAELCERTRRFVRDVVVDAEPAPGVRLDQAMRERLQAAAKEAGVFAPHVPKEYGGQGGAH</sequence>